<dbReference type="InterPro" id="IPR011495">
    <property type="entry name" value="Sig_transdc_His_kin_sub2_dim/P"/>
</dbReference>
<name>A0A1H5VVQ7_9RHOB</name>
<dbReference type="SUPFAM" id="SSF55874">
    <property type="entry name" value="ATPase domain of HSP90 chaperone/DNA topoisomerase II/histidine kinase"/>
    <property type="match status" value="1"/>
</dbReference>
<dbReference type="Pfam" id="PF13581">
    <property type="entry name" value="HATPase_c_2"/>
    <property type="match status" value="1"/>
</dbReference>
<keyword evidence="2" id="KW-0418">Kinase</keyword>
<dbReference type="PANTHER" id="PTHR43102">
    <property type="entry name" value="SLR1143 PROTEIN"/>
    <property type="match status" value="1"/>
</dbReference>
<dbReference type="InterPro" id="IPR003018">
    <property type="entry name" value="GAF"/>
</dbReference>
<dbReference type="Proteomes" id="UP000236752">
    <property type="component" value="Unassembled WGS sequence"/>
</dbReference>
<dbReference type="InterPro" id="IPR003594">
    <property type="entry name" value="HATPase_dom"/>
</dbReference>
<dbReference type="EMBL" id="FNUZ01000002">
    <property type="protein sequence ID" value="SEF91223.1"/>
    <property type="molecule type" value="Genomic_DNA"/>
</dbReference>
<dbReference type="InterPro" id="IPR036890">
    <property type="entry name" value="HATPase_C_sf"/>
</dbReference>
<dbReference type="SUPFAM" id="SSF55781">
    <property type="entry name" value="GAF domain-like"/>
    <property type="match status" value="1"/>
</dbReference>
<dbReference type="GO" id="GO:0016301">
    <property type="term" value="F:kinase activity"/>
    <property type="evidence" value="ECO:0007669"/>
    <property type="project" value="UniProtKB-KW"/>
</dbReference>
<dbReference type="Pfam" id="PF07568">
    <property type="entry name" value="HisKA_2"/>
    <property type="match status" value="1"/>
</dbReference>
<keyword evidence="3" id="KW-1185">Reference proteome</keyword>
<dbReference type="Gene3D" id="3.30.450.40">
    <property type="match status" value="1"/>
</dbReference>
<gene>
    <name evidence="2" type="ORF">SAMN04488045_1200</name>
</gene>
<proteinExistence type="predicted"/>
<dbReference type="PANTHER" id="PTHR43102:SF2">
    <property type="entry name" value="GAF DOMAIN-CONTAINING PROTEIN"/>
    <property type="match status" value="1"/>
</dbReference>
<reference evidence="2 3" key="1">
    <citation type="submission" date="2016-10" db="EMBL/GenBank/DDBJ databases">
        <authorList>
            <person name="de Groot N.N."/>
        </authorList>
    </citation>
    <scope>NUCLEOTIDE SEQUENCE [LARGE SCALE GENOMIC DNA]</scope>
    <source>
        <strain evidence="2 3">DSM 26915</strain>
    </source>
</reference>
<dbReference type="AlphaFoldDB" id="A0A1H5VVQ7"/>
<accession>A0A1H5VVQ7</accession>
<organism evidence="2 3">
    <name type="scientific">Thalassococcus halodurans</name>
    <dbReference type="NCBI Taxonomy" id="373675"/>
    <lineage>
        <taxon>Bacteria</taxon>
        <taxon>Pseudomonadati</taxon>
        <taxon>Pseudomonadota</taxon>
        <taxon>Alphaproteobacteria</taxon>
        <taxon>Rhodobacterales</taxon>
        <taxon>Roseobacteraceae</taxon>
        <taxon>Thalassococcus</taxon>
    </lineage>
</organism>
<dbReference type="OrthoDB" id="9816309at2"/>
<dbReference type="SMART" id="SM00065">
    <property type="entry name" value="GAF"/>
    <property type="match status" value="1"/>
</dbReference>
<sequence>MRAPTPANQSERLAALAGYRILETEREKDFDDLVEIAQLICDVPIALVSLVSHDQQWFKAEIGLCASSTSLDEAICGYTILGTDVLEIPDTRLDPRTADNPLCSREKEPLLFYAGAPLITPDGHALGAFCVLDYRPRKLDDVQKATLTKLASQAMAQMELRRAMHDQNVLRSEMDHRVKNSLQTVESFIRIYQSRASSDEAKDALAAIGRRVSSISQLHAELYKSDTGDIVRLDDYLNRVAAHASDAVRRGITVQTELQAVKADSRKAACYAMIVSEFVANANKYAFPDGRDGVVTVSLTETDDGVITLTCRDNGVGNAGRTESATSEKSKSLPSIGLRLMESAASQTGSSFEVHADENGYRIDVVSLSGQPQG</sequence>
<dbReference type="RefSeq" id="WP_103909574.1">
    <property type="nucleotide sequence ID" value="NZ_FNUZ01000002.1"/>
</dbReference>
<dbReference type="InterPro" id="IPR029016">
    <property type="entry name" value="GAF-like_dom_sf"/>
</dbReference>
<protein>
    <submittedName>
        <fullName evidence="2">Two-component sensor histidine kinase, contains HisKA and HATPase domains</fullName>
    </submittedName>
</protein>
<evidence type="ECO:0000313" key="2">
    <source>
        <dbReference type="EMBL" id="SEF91223.1"/>
    </source>
</evidence>
<keyword evidence="2" id="KW-0808">Transferase</keyword>
<feature type="domain" description="GAF" evidence="1">
    <location>
        <begin position="25"/>
        <end position="168"/>
    </location>
</feature>
<evidence type="ECO:0000259" key="1">
    <source>
        <dbReference type="SMART" id="SM00065"/>
    </source>
</evidence>
<dbReference type="Gene3D" id="3.30.565.10">
    <property type="entry name" value="Histidine kinase-like ATPase, C-terminal domain"/>
    <property type="match status" value="1"/>
</dbReference>
<evidence type="ECO:0000313" key="3">
    <source>
        <dbReference type="Proteomes" id="UP000236752"/>
    </source>
</evidence>